<dbReference type="Proteomes" id="UP000297713">
    <property type="component" value="Unassembled WGS sequence"/>
</dbReference>
<sequence>MKKIFHYVFSLIFLLGCVSQKKANLPIDPALIQNSYDYTKPYDVYDKGKPAYILPVINTGWTKARVDPKTGQWIGGHYVGTVIDPGHWASLEEAELSGKPYIRADNGQMVVPTPNEENPSTKDKGVEIDLVNMRNRLEKIETTLVDSLPPPQLKESALINALEKKSQSKKNSLVSFPSIVVGDPDMETAVFSSSHNESKSSSFITVGEEEPSAKKANSLGQPKKYSSSTTIEVPLGKPGQNFVVKTPRGGYVIVEFLPNRKVKVLYNGHVLEKTAPPDQDIVVISVPQ</sequence>
<proteinExistence type="predicted"/>
<evidence type="ECO:0000256" key="1">
    <source>
        <dbReference type="SAM" id="MobiDB-lite"/>
    </source>
</evidence>
<gene>
    <name evidence="2" type="ORF">A7Q10_02355</name>
</gene>
<name>A0A4Y8P7Y7_9BACT</name>
<dbReference type="PROSITE" id="PS51257">
    <property type="entry name" value="PROKAR_LIPOPROTEIN"/>
    <property type="match status" value="1"/>
</dbReference>
<comment type="caution">
    <text evidence="2">The sequence shown here is derived from an EMBL/GenBank/DDBJ whole genome shotgun (WGS) entry which is preliminary data.</text>
</comment>
<feature type="compositionally biased region" description="Polar residues" evidence="1">
    <location>
        <begin position="218"/>
        <end position="231"/>
    </location>
</feature>
<dbReference type="EMBL" id="LXQC01000187">
    <property type="protein sequence ID" value="TFE66194.1"/>
    <property type="molecule type" value="Genomic_DNA"/>
</dbReference>
<evidence type="ECO:0000313" key="3">
    <source>
        <dbReference type="Proteomes" id="UP000297713"/>
    </source>
</evidence>
<organism evidence="2 3">
    <name type="scientific">Methylacidiphilum caldifontis</name>
    <dbReference type="NCBI Taxonomy" id="2795386"/>
    <lineage>
        <taxon>Bacteria</taxon>
        <taxon>Pseudomonadati</taxon>
        <taxon>Verrucomicrobiota</taxon>
        <taxon>Methylacidiphilae</taxon>
        <taxon>Methylacidiphilales</taxon>
        <taxon>Methylacidiphilaceae</taxon>
        <taxon>Methylacidiphilum (ex Ratnadevi et al. 2023)</taxon>
    </lineage>
</organism>
<evidence type="ECO:0000313" key="2">
    <source>
        <dbReference type="EMBL" id="TFE66194.1"/>
    </source>
</evidence>
<dbReference type="AlphaFoldDB" id="A0A4Y8P7Y7"/>
<keyword evidence="3" id="KW-1185">Reference proteome</keyword>
<feature type="region of interest" description="Disordered" evidence="1">
    <location>
        <begin position="201"/>
        <end position="231"/>
    </location>
</feature>
<protein>
    <submittedName>
        <fullName evidence="2">Uncharacterized protein</fullName>
    </submittedName>
</protein>
<dbReference type="RefSeq" id="WP_134440845.1">
    <property type="nucleotide sequence ID" value="NZ_CP065957.1"/>
</dbReference>
<accession>A0A4Y8P7Y7</accession>
<reference evidence="2 3" key="1">
    <citation type="submission" date="2016-05" db="EMBL/GenBank/DDBJ databases">
        <title>Diversity and Homogeneity among Thermoacidophilic Verrucomicrobia Methanotrophs Linked with Geographical Origin.</title>
        <authorList>
            <person name="Erikstad H.-A."/>
            <person name="Smestad N.B."/>
            <person name="Ceballos R.M."/>
            <person name="Birkeland N.-K."/>
        </authorList>
    </citation>
    <scope>NUCLEOTIDE SEQUENCE [LARGE SCALE GENOMIC DNA]</scope>
    <source>
        <strain evidence="2 3">Phi</strain>
    </source>
</reference>
<dbReference type="OrthoDB" id="187022at2"/>